<comment type="caution">
    <text evidence="2">The sequence shown here is derived from an EMBL/GenBank/DDBJ whole genome shotgun (WGS) entry which is preliminary data.</text>
</comment>
<keyword evidence="3" id="KW-1185">Reference proteome</keyword>
<evidence type="ECO:0000313" key="3">
    <source>
        <dbReference type="Proteomes" id="UP000325902"/>
    </source>
</evidence>
<dbReference type="Proteomes" id="UP000325902">
    <property type="component" value="Unassembled WGS sequence"/>
</dbReference>
<sequence length="225" mass="25043">MRRVAIAAAAYPQHNHHYFVLSTSNQTIFSTLGLHQITPYPEQRLSPRRASIKMSGIDIFAPGAWDDRALVKGWNAQVKEYKKYHSLQKKDRKTPLSDKLTAAEIFDLADLADPDELEEMGISLEAQSRAKPNEEPQDTHMEDDGTAYQPNSADAASSEDTDAAARQLMQEAESQHGSQAPPIPGAVAAAPGQNDALKNMQWAWFYAGYYQSQYEAQLRSAQQPH</sequence>
<protein>
    <recommendedName>
        <fullName evidence="4">Survival motor neuron-like protein 1</fullName>
    </recommendedName>
</protein>
<reference evidence="2 3" key="1">
    <citation type="journal article" date="2019" name="Sci. Rep.">
        <title>A multi-omics analysis of the grapevine pathogen Lasiodiplodia theobromae reveals that temperature affects the expression of virulence- and pathogenicity-related genes.</title>
        <authorList>
            <person name="Felix C."/>
            <person name="Meneses R."/>
            <person name="Goncalves M.F.M."/>
            <person name="Tilleman L."/>
            <person name="Duarte A.S."/>
            <person name="Jorrin-Novo J.V."/>
            <person name="Van de Peer Y."/>
            <person name="Deforce D."/>
            <person name="Van Nieuwerburgh F."/>
            <person name="Esteves A.C."/>
            <person name="Alves A."/>
        </authorList>
    </citation>
    <scope>NUCLEOTIDE SEQUENCE [LARGE SCALE GENOMIC DNA]</scope>
    <source>
        <strain evidence="2 3">LA-SOL3</strain>
    </source>
</reference>
<name>A0A5N5DBP8_9PEZI</name>
<proteinExistence type="predicted"/>
<dbReference type="AlphaFoldDB" id="A0A5N5DBP8"/>
<evidence type="ECO:0000313" key="2">
    <source>
        <dbReference type="EMBL" id="KAB2575067.1"/>
    </source>
</evidence>
<dbReference type="CDD" id="cd22851">
    <property type="entry name" value="SMN_N"/>
    <property type="match status" value="1"/>
</dbReference>
<feature type="compositionally biased region" description="Basic and acidic residues" evidence="1">
    <location>
        <begin position="131"/>
        <end position="143"/>
    </location>
</feature>
<dbReference type="OrthoDB" id="197400at2759"/>
<feature type="region of interest" description="Disordered" evidence="1">
    <location>
        <begin position="124"/>
        <end position="164"/>
    </location>
</feature>
<gene>
    <name evidence="2" type="ORF">DBV05_g6209</name>
</gene>
<dbReference type="EMBL" id="VCHE01000036">
    <property type="protein sequence ID" value="KAB2575067.1"/>
    <property type="molecule type" value="Genomic_DNA"/>
</dbReference>
<evidence type="ECO:0008006" key="4">
    <source>
        <dbReference type="Google" id="ProtNLM"/>
    </source>
</evidence>
<accession>A0A5N5DBP8</accession>
<evidence type="ECO:0000256" key="1">
    <source>
        <dbReference type="SAM" id="MobiDB-lite"/>
    </source>
</evidence>
<organism evidence="2 3">
    <name type="scientific">Lasiodiplodia theobromae</name>
    <dbReference type="NCBI Taxonomy" id="45133"/>
    <lineage>
        <taxon>Eukaryota</taxon>
        <taxon>Fungi</taxon>
        <taxon>Dikarya</taxon>
        <taxon>Ascomycota</taxon>
        <taxon>Pezizomycotina</taxon>
        <taxon>Dothideomycetes</taxon>
        <taxon>Dothideomycetes incertae sedis</taxon>
        <taxon>Botryosphaeriales</taxon>
        <taxon>Botryosphaeriaceae</taxon>
        <taxon>Lasiodiplodia</taxon>
    </lineage>
</organism>